<comment type="similarity">
    <text evidence="1">Belongs to the carbohydrate kinase PfkB family.</text>
</comment>
<reference evidence="5" key="1">
    <citation type="submission" date="2021-02" db="EMBL/GenBank/DDBJ databases">
        <title>Natrosporangium hydrolyticum gen. nov., sp. nov, a haloalkaliphilic actinobacterium from a soda solonchak soil.</title>
        <authorList>
            <person name="Sorokin D.Y."/>
            <person name="Khijniak T.V."/>
            <person name="Zakharycheva A.P."/>
            <person name="Boueva O.V."/>
            <person name="Ariskina E.V."/>
            <person name="Hahnke R.L."/>
            <person name="Bunk B."/>
            <person name="Sproer C."/>
            <person name="Schumann P."/>
            <person name="Evtushenko L.I."/>
            <person name="Kublanov I.V."/>
        </authorList>
    </citation>
    <scope>NUCLEOTIDE SEQUENCE</scope>
    <source>
        <strain evidence="5">DSM 106523</strain>
    </source>
</reference>
<name>A0A895YGY5_9ACTN</name>
<evidence type="ECO:0000256" key="2">
    <source>
        <dbReference type="ARBA" id="ARBA00022679"/>
    </source>
</evidence>
<dbReference type="Proteomes" id="UP000662857">
    <property type="component" value="Chromosome"/>
</dbReference>
<proteinExistence type="inferred from homology"/>
<dbReference type="Pfam" id="PF00294">
    <property type="entry name" value="PfkB"/>
    <property type="match status" value="1"/>
</dbReference>
<protein>
    <submittedName>
        <fullName evidence="5">Sugar kinase</fullName>
    </submittedName>
</protein>
<dbReference type="Gene3D" id="3.40.1190.20">
    <property type="match status" value="1"/>
</dbReference>
<dbReference type="KEGG" id="nhy:JQS43_07340"/>
<dbReference type="SUPFAM" id="SSF53613">
    <property type="entry name" value="Ribokinase-like"/>
    <property type="match status" value="1"/>
</dbReference>
<dbReference type="InterPro" id="IPR029056">
    <property type="entry name" value="Ribokinase-like"/>
</dbReference>
<sequence>MSWDVLCVGESMGLVTPDPPAPLRHGPPLRLEVAGAESNVASWLAQLGAKVGWRSRLGADPFGELIRARLAAAGVDTSEVVVDQQAPTGIYFKDPAADGATTVYYYRRGSAAAAMDRRLLADAPAARVVHLSGITAALSGSCADLLHHALAERPAPGALMSFDINYRPALWPVAQAGPALAKLAAAADLVFVGRDEAQVLWGTATVDEVRARLPEPTTLVVKDGPVGATAYHGDDRFTVPAPPVTVVEPVGAGDAFAAGYLWGVLNDAAPAARLRLGHLLAGCALRTAGDIGELPTAAELAAAMQEGR</sequence>
<evidence type="ECO:0000259" key="4">
    <source>
        <dbReference type="Pfam" id="PF00294"/>
    </source>
</evidence>
<keyword evidence="2" id="KW-0808">Transferase</keyword>
<evidence type="ECO:0000256" key="1">
    <source>
        <dbReference type="ARBA" id="ARBA00010688"/>
    </source>
</evidence>
<dbReference type="InterPro" id="IPR011611">
    <property type="entry name" value="PfkB_dom"/>
</dbReference>
<dbReference type="PANTHER" id="PTHR43320">
    <property type="entry name" value="SUGAR KINASE"/>
    <property type="match status" value="1"/>
</dbReference>
<dbReference type="PANTHER" id="PTHR43320:SF2">
    <property type="entry name" value="2-DEHYDRO-3-DEOXYGLUCONOKINASE_2-DEHYDRO-3-DEOXYGALACTONOKINASE"/>
    <property type="match status" value="1"/>
</dbReference>
<dbReference type="InterPro" id="IPR052700">
    <property type="entry name" value="Carb_kinase_PfkB-like"/>
</dbReference>
<evidence type="ECO:0000313" key="6">
    <source>
        <dbReference type="Proteomes" id="UP000662857"/>
    </source>
</evidence>
<dbReference type="EMBL" id="CP070499">
    <property type="protein sequence ID" value="QSB17164.1"/>
    <property type="molecule type" value="Genomic_DNA"/>
</dbReference>
<dbReference type="GO" id="GO:0016301">
    <property type="term" value="F:kinase activity"/>
    <property type="evidence" value="ECO:0007669"/>
    <property type="project" value="UniProtKB-KW"/>
</dbReference>
<keyword evidence="6" id="KW-1185">Reference proteome</keyword>
<gene>
    <name evidence="5" type="ORF">JQS43_07340</name>
</gene>
<dbReference type="AlphaFoldDB" id="A0A895YGY5"/>
<evidence type="ECO:0000256" key="3">
    <source>
        <dbReference type="ARBA" id="ARBA00022777"/>
    </source>
</evidence>
<keyword evidence="3 5" id="KW-0418">Kinase</keyword>
<evidence type="ECO:0000313" key="5">
    <source>
        <dbReference type="EMBL" id="QSB17164.1"/>
    </source>
</evidence>
<feature type="domain" description="Carbohydrate kinase PfkB" evidence="4">
    <location>
        <begin position="5"/>
        <end position="296"/>
    </location>
</feature>
<accession>A0A895YGY5</accession>
<dbReference type="CDD" id="cd01166">
    <property type="entry name" value="KdgK"/>
    <property type="match status" value="1"/>
</dbReference>
<organism evidence="5 6">
    <name type="scientific">Natronosporangium hydrolyticum</name>
    <dbReference type="NCBI Taxonomy" id="2811111"/>
    <lineage>
        <taxon>Bacteria</taxon>
        <taxon>Bacillati</taxon>
        <taxon>Actinomycetota</taxon>
        <taxon>Actinomycetes</taxon>
        <taxon>Micromonosporales</taxon>
        <taxon>Micromonosporaceae</taxon>
        <taxon>Natronosporangium</taxon>
    </lineage>
</organism>